<accession>A0ABW9AAL5</accession>
<name>A0ABW9AAL5_9BURK</name>
<reference evidence="6 7" key="1">
    <citation type="journal article" date="2024" name="Chem. Sci.">
        <title>Discovery of megapolipeptins by genome mining of a Burkholderiales bacteria collection.</title>
        <authorList>
            <person name="Paulo B.S."/>
            <person name="Recchia M.J.J."/>
            <person name="Lee S."/>
            <person name="Fergusson C.H."/>
            <person name="Romanowski S.B."/>
            <person name="Hernandez A."/>
            <person name="Krull N."/>
            <person name="Liu D.Y."/>
            <person name="Cavanagh H."/>
            <person name="Bos A."/>
            <person name="Gray C.A."/>
            <person name="Murphy B.T."/>
            <person name="Linington R.G."/>
            <person name="Eustaquio A.S."/>
        </authorList>
    </citation>
    <scope>NUCLEOTIDE SEQUENCE [LARGE SCALE GENOMIC DNA]</scope>
    <source>
        <strain evidence="6 7">RL21-008-BIB-A</strain>
    </source>
</reference>
<keyword evidence="2" id="KW-0479">Metal-binding</keyword>
<dbReference type="Pfam" id="PF24827">
    <property type="entry name" value="AstE_AspA_cat"/>
    <property type="match status" value="1"/>
</dbReference>
<organism evidence="6 7">
    <name type="scientific">Herbaspirillum lusitanum</name>
    <dbReference type="NCBI Taxonomy" id="213312"/>
    <lineage>
        <taxon>Bacteria</taxon>
        <taxon>Pseudomonadati</taxon>
        <taxon>Pseudomonadota</taxon>
        <taxon>Betaproteobacteria</taxon>
        <taxon>Burkholderiales</taxon>
        <taxon>Oxalobacteraceae</taxon>
        <taxon>Herbaspirillum</taxon>
    </lineage>
</organism>
<evidence type="ECO:0000259" key="5">
    <source>
        <dbReference type="Pfam" id="PF24827"/>
    </source>
</evidence>
<dbReference type="Gene3D" id="3.40.630.10">
    <property type="entry name" value="Zn peptidases"/>
    <property type="match status" value="1"/>
</dbReference>
<dbReference type="EMBL" id="JAQQFM010000005">
    <property type="protein sequence ID" value="MFL9925279.1"/>
    <property type="molecule type" value="Genomic_DNA"/>
</dbReference>
<dbReference type="SUPFAM" id="SSF53187">
    <property type="entry name" value="Zn-dependent exopeptidases"/>
    <property type="match status" value="1"/>
</dbReference>
<evidence type="ECO:0000256" key="4">
    <source>
        <dbReference type="ARBA" id="ARBA00022833"/>
    </source>
</evidence>
<evidence type="ECO:0000313" key="6">
    <source>
        <dbReference type="EMBL" id="MFL9925279.1"/>
    </source>
</evidence>
<dbReference type="PANTHER" id="PTHR15162:SF7">
    <property type="entry name" value="SUCCINYLGLUTAMATE DESUCCINYLASE"/>
    <property type="match status" value="1"/>
</dbReference>
<protein>
    <submittedName>
        <fullName evidence="6">M14 family metallopeptidase</fullName>
    </submittedName>
</protein>
<keyword evidence="3" id="KW-0378">Hydrolase</keyword>
<sequence>MKTLEQIRAALSSYPVEIEFPDISRWRQGNTGVAFVHSFDSQTEGPHVMIMALMHGNEVSGAIAVDHLLRRGLKPLKGRISLGFANVEGYARFDAANADASRYIDEDMNRVWTAARLDGEQQSTELRRARELRPIIDTVDYMLDLHSMHEAAPPLIVSGPLDKGMRLAAEMATPAHVIVDAGHPNGVRMRDYGGFGDPASHKNALLIECGQHFSALSKQVALDAAARFLVTTGVIAEADVADMLSVDTSVPQRFIGVTDPVVAQSYDLEFADDYRGMEIIPTAGTVIAREGEREVVTPYDNCTLVMPSLRHIGAGVTVMRLGREIAAPATAK</sequence>
<dbReference type="Proteomes" id="UP001629246">
    <property type="component" value="Unassembled WGS sequence"/>
</dbReference>
<keyword evidence="4" id="KW-0862">Zinc</keyword>
<dbReference type="RefSeq" id="WP_408158454.1">
    <property type="nucleotide sequence ID" value="NZ_JAQQFM010000005.1"/>
</dbReference>
<dbReference type="InterPro" id="IPR050178">
    <property type="entry name" value="AspA/AstE_fam"/>
</dbReference>
<dbReference type="PANTHER" id="PTHR15162">
    <property type="entry name" value="ASPARTOACYLASE"/>
    <property type="match status" value="1"/>
</dbReference>
<comment type="caution">
    <text evidence="6">The sequence shown here is derived from an EMBL/GenBank/DDBJ whole genome shotgun (WGS) entry which is preliminary data.</text>
</comment>
<evidence type="ECO:0000313" key="7">
    <source>
        <dbReference type="Proteomes" id="UP001629246"/>
    </source>
</evidence>
<evidence type="ECO:0000256" key="3">
    <source>
        <dbReference type="ARBA" id="ARBA00022801"/>
    </source>
</evidence>
<proteinExistence type="predicted"/>
<keyword evidence="7" id="KW-1185">Reference proteome</keyword>
<dbReference type="CDD" id="cd06910">
    <property type="entry name" value="M14_ASTE_ASPA-like"/>
    <property type="match status" value="1"/>
</dbReference>
<dbReference type="InterPro" id="IPR055438">
    <property type="entry name" value="AstE_AspA_cat"/>
</dbReference>
<evidence type="ECO:0000256" key="2">
    <source>
        <dbReference type="ARBA" id="ARBA00022723"/>
    </source>
</evidence>
<feature type="domain" description="Succinylglutamate desuccinylase/Aspartoacylase catalytic" evidence="5">
    <location>
        <begin position="45"/>
        <end position="196"/>
    </location>
</feature>
<evidence type="ECO:0000256" key="1">
    <source>
        <dbReference type="ARBA" id="ARBA00001947"/>
    </source>
</evidence>
<comment type="cofactor">
    <cofactor evidence="1">
        <name>Zn(2+)</name>
        <dbReference type="ChEBI" id="CHEBI:29105"/>
    </cofactor>
</comment>
<gene>
    <name evidence="6" type="ORF">PQR62_13465</name>
</gene>